<dbReference type="EMBL" id="CM047737">
    <property type="protein sequence ID" value="KAJ0048308.1"/>
    <property type="molecule type" value="Genomic_DNA"/>
</dbReference>
<sequence length="83" mass="9402">MPDQTLPKKQQLMLERLTNRHQIRLETRTLDSPDSSTTTFLPRFNDSKNSITSQLQTTTDPSRLPDISAVVKLVAENSYSLPS</sequence>
<evidence type="ECO:0000313" key="2">
    <source>
        <dbReference type="Proteomes" id="UP001163603"/>
    </source>
</evidence>
<dbReference type="Proteomes" id="UP001163603">
    <property type="component" value="Chromosome 2"/>
</dbReference>
<protein>
    <submittedName>
        <fullName evidence="1">Uncharacterized protein</fullName>
    </submittedName>
</protein>
<name>A0ACC0ZB97_9ROSI</name>
<evidence type="ECO:0000313" key="1">
    <source>
        <dbReference type="EMBL" id="KAJ0048308.1"/>
    </source>
</evidence>
<reference evidence="2" key="1">
    <citation type="journal article" date="2023" name="G3 (Bethesda)">
        <title>Genome assembly and association tests identify interacting loci associated with vigor, precocity, and sex in interspecific pistachio rootstocks.</title>
        <authorList>
            <person name="Palmer W."/>
            <person name="Jacygrad E."/>
            <person name="Sagayaradj S."/>
            <person name="Cavanaugh K."/>
            <person name="Han R."/>
            <person name="Bertier L."/>
            <person name="Beede B."/>
            <person name="Kafkas S."/>
            <person name="Golino D."/>
            <person name="Preece J."/>
            <person name="Michelmore R."/>
        </authorList>
    </citation>
    <scope>NUCLEOTIDE SEQUENCE [LARGE SCALE GENOMIC DNA]</scope>
</reference>
<gene>
    <name evidence="1" type="ORF">Pint_16666</name>
</gene>
<proteinExistence type="predicted"/>
<keyword evidence="2" id="KW-1185">Reference proteome</keyword>
<accession>A0ACC0ZB97</accession>
<comment type="caution">
    <text evidence="1">The sequence shown here is derived from an EMBL/GenBank/DDBJ whole genome shotgun (WGS) entry which is preliminary data.</text>
</comment>
<organism evidence="1 2">
    <name type="scientific">Pistacia integerrima</name>
    <dbReference type="NCBI Taxonomy" id="434235"/>
    <lineage>
        <taxon>Eukaryota</taxon>
        <taxon>Viridiplantae</taxon>
        <taxon>Streptophyta</taxon>
        <taxon>Embryophyta</taxon>
        <taxon>Tracheophyta</taxon>
        <taxon>Spermatophyta</taxon>
        <taxon>Magnoliopsida</taxon>
        <taxon>eudicotyledons</taxon>
        <taxon>Gunneridae</taxon>
        <taxon>Pentapetalae</taxon>
        <taxon>rosids</taxon>
        <taxon>malvids</taxon>
        <taxon>Sapindales</taxon>
        <taxon>Anacardiaceae</taxon>
        <taxon>Pistacia</taxon>
    </lineage>
</organism>